<keyword evidence="2" id="KW-0106">Calcium</keyword>
<dbReference type="GeneID" id="105269050"/>
<name>A0A0C9R5Q3_9HYME</name>
<reference evidence="6" key="2">
    <citation type="submission" date="2025-04" db="UniProtKB">
        <authorList>
            <consortium name="RefSeq"/>
        </authorList>
    </citation>
    <scope>IDENTIFICATION</scope>
</reference>
<organism evidence="4">
    <name type="scientific">Fopius arisanus</name>
    <dbReference type="NCBI Taxonomy" id="64838"/>
    <lineage>
        <taxon>Eukaryota</taxon>
        <taxon>Metazoa</taxon>
        <taxon>Ecdysozoa</taxon>
        <taxon>Arthropoda</taxon>
        <taxon>Hexapoda</taxon>
        <taxon>Insecta</taxon>
        <taxon>Pterygota</taxon>
        <taxon>Neoptera</taxon>
        <taxon>Endopterygota</taxon>
        <taxon>Hymenoptera</taxon>
        <taxon>Apocrita</taxon>
        <taxon>Ichneumonoidea</taxon>
        <taxon>Braconidae</taxon>
        <taxon>Opiinae</taxon>
        <taxon>Fopius</taxon>
    </lineage>
</organism>
<feature type="domain" description="EF-hand" evidence="3">
    <location>
        <begin position="123"/>
        <end position="154"/>
    </location>
</feature>
<evidence type="ECO:0000313" key="6">
    <source>
        <dbReference type="RefSeq" id="XP_011307329.1"/>
    </source>
</evidence>
<accession>A0A0C9R5Q3</accession>
<dbReference type="Gene3D" id="1.10.238.10">
    <property type="entry name" value="EF-hand"/>
    <property type="match status" value="2"/>
</dbReference>
<evidence type="ECO:0000259" key="3">
    <source>
        <dbReference type="PROSITE" id="PS50222"/>
    </source>
</evidence>
<dbReference type="InterPro" id="IPR050230">
    <property type="entry name" value="CALM/Myosin/TropC-like"/>
</dbReference>
<dbReference type="InterPro" id="IPR011992">
    <property type="entry name" value="EF-hand-dom_pair"/>
</dbReference>
<dbReference type="SMART" id="SM00054">
    <property type="entry name" value="EFh"/>
    <property type="match status" value="4"/>
</dbReference>
<feature type="domain" description="EF-hand" evidence="3">
    <location>
        <begin position="46"/>
        <end position="81"/>
    </location>
</feature>
<dbReference type="PROSITE" id="PS00018">
    <property type="entry name" value="EF_HAND_1"/>
    <property type="match status" value="1"/>
</dbReference>
<dbReference type="GO" id="GO:0005509">
    <property type="term" value="F:calcium ion binding"/>
    <property type="evidence" value="ECO:0007669"/>
    <property type="project" value="InterPro"/>
</dbReference>
<dbReference type="FunFam" id="1.10.238.10:FF:000001">
    <property type="entry name" value="Calmodulin 1"/>
    <property type="match status" value="1"/>
</dbReference>
<gene>
    <name evidence="4" type="primary">TpnC41C_0</name>
    <name evidence="6" type="synonym">LOC105269050</name>
    <name evidence="4" type="ORF">g.10170</name>
</gene>
<dbReference type="InterPro" id="IPR018247">
    <property type="entry name" value="EF_Hand_1_Ca_BS"/>
</dbReference>
<evidence type="ECO:0000256" key="1">
    <source>
        <dbReference type="ARBA" id="ARBA00022737"/>
    </source>
</evidence>
<keyword evidence="1" id="KW-0677">Repeat</keyword>
<dbReference type="KEGG" id="fas:105269050"/>
<dbReference type="SUPFAM" id="SSF47473">
    <property type="entry name" value="EF-hand"/>
    <property type="match status" value="1"/>
</dbReference>
<dbReference type="AlphaFoldDB" id="A0A0C9R5Q3"/>
<dbReference type="Pfam" id="PF13499">
    <property type="entry name" value="EF-hand_7"/>
    <property type="match status" value="2"/>
</dbReference>
<keyword evidence="5" id="KW-1185">Reference proteome</keyword>
<dbReference type="Proteomes" id="UP000694866">
    <property type="component" value="Unplaced"/>
</dbReference>
<sequence length="154" mass="17513">MEPGQLSKDQRKQLKMAFDTFDKEKKGVIKTAEVQTILDMLGVEAEAMAELDDAINEVDTFGSGELKYEDFCLVAAKFMEEDVDVEALKTELKEAFRLYDREGNGYITTDVFREILCEIDENLTDEQLDMIIEEIDADGSGTLDFEEFVEAMTH</sequence>
<dbReference type="OrthoDB" id="26525at2759"/>
<dbReference type="CDD" id="cd00051">
    <property type="entry name" value="EFh"/>
    <property type="match status" value="1"/>
</dbReference>
<dbReference type="PANTHER" id="PTHR23048:SF0">
    <property type="entry name" value="CALMODULIN LIKE 3"/>
    <property type="match status" value="1"/>
</dbReference>
<protein>
    <submittedName>
        <fullName evidence="4">TpnC41C_0 protein</fullName>
    </submittedName>
    <submittedName>
        <fullName evidence="6">Troponin C, isoform 1</fullName>
    </submittedName>
</protein>
<dbReference type="EMBL" id="GBYB01008117">
    <property type="protein sequence ID" value="JAG77884.1"/>
    <property type="molecule type" value="Transcribed_RNA"/>
</dbReference>
<dbReference type="PROSITE" id="PS50222">
    <property type="entry name" value="EF_HAND_2"/>
    <property type="match status" value="4"/>
</dbReference>
<proteinExistence type="predicted"/>
<evidence type="ECO:0000256" key="2">
    <source>
        <dbReference type="ARBA" id="ARBA00022837"/>
    </source>
</evidence>
<dbReference type="RefSeq" id="XP_011307329.1">
    <property type="nucleotide sequence ID" value="XM_011309027.1"/>
</dbReference>
<evidence type="ECO:0000313" key="4">
    <source>
        <dbReference type="EMBL" id="JAG77884.1"/>
    </source>
</evidence>
<evidence type="ECO:0000313" key="5">
    <source>
        <dbReference type="Proteomes" id="UP000694866"/>
    </source>
</evidence>
<accession>A0A9R1TDI8</accession>
<feature type="domain" description="EF-hand" evidence="3">
    <location>
        <begin position="87"/>
        <end position="122"/>
    </location>
</feature>
<dbReference type="InterPro" id="IPR002048">
    <property type="entry name" value="EF_hand_dom"/>
</dbReference>
<feature type="domain" description="EF-hand" evidence="3">
    <location>
        <begin position="9"/>
        <end position="44"/>
    </location>
</feature>
<dbReference type="PANTHER" id="PTHR23048">
    <property type="entry name" value="MYOSIN LIGHT CHAIN 1, 3"/>
    <property type="match status" value="1"/>
</dbReference>
<reference evidence="4" key="1">
    <citation type="submission" date="2015-01" db="EMBL/GenBank/DDBJ databases">
        <title>Transcriptome Assembly of Fopius arisanus.</title>
        <authorList>
            <person name="Geib S."/>
        </authorList>
    </citation>
    <scope>NUCLEOTIDE SEQUENCE</scope>
</reference>
<dbReference type="GO" id="GO:0016460">
    <property type="term" value="C:myosin II complex"/>
    <property type="evidence" value="ECO:0007669"/>
    <property type="project" value="TreeGrafter"/>
</dbReference>